<dbReference type="HOGENOM" id="CLU_578831_0_0_1"/>
<dbReference type="GO" id="GO:0046695">
    <property type="term" value="C:SLIK (SAGA-like) complex"/>
    <property type="evidence" value="ECO:0007669"/>
    <property type="project" value="InterPro"/>
</dbReference>
<dbReference type="SMART" id="SM00297">
    <property type="entry name" value="BROMO"/>
    <property type="match status" value="1"/>
</dbReference>
<dbReference type="RefSeq" id="XP_052904961.1">
    <property type="nucleotide sequence ID" value="XM_053049156.1"/>
</dbReference>
<dbReference type="InterPro" id="IPR001487">
    <property type="entry name" value="Bromodomain"/>
</dbReference>
<dbReference type="Gene3D" id="1.20.920.10">
    <property type="entry name" value="Bromodomain-like"/>
    <property type="match status" value="1"/>
</dbReference>
<dbReference type="SUPFAM" id="SSF47370">
    <property type="entry name" value="Bromodomain"/>
    <property type="match status" value="1"/>
</dbReference>
<dbReference type="InterPro" id="IPR037782">
    <property type="entry name" value="Spt7"/>
</dbReference>
<dbReference type="GeneID" id="77676502"/>
<dbReference type="AlphaFoldDB" id="A0A086J2N8"/>
<dbReference type="Pfam" id="PF00439">
    <property type="entry name" value="Bromodomain"/>
    <property type="match status" value="1"/>
</dbReference>
<dbReference type="PANTHER" id="PTHR47343:SF1">
    <property type="entry name" value="TRANSCRIPTIONAL ACTIVATOR SPT7"/>
    <property type="match status" value="1"/>
</dbReference>
<evidence type="ECO:0000256" key="2">
    <source>
        <dbReference type="PROSITE-ProRule" id="PRU00035"/>
    </source>
</evidence>
<feature type="domain" description="Bromo" evidence="3">
    <location>
        <begin position="79"/>
        <end position="149"/>
    </location>
</feature>
<proteinExistence type="predicted"/>
<dbReference type="PANTHER" id="PTHR47343">
    <property type="entry name" value="TRANSCRIPTIONAL ACTIVATOR SPT7"/>
    <property type="match status" value="1"/>
</dbReference>
<organism evidence="4 5">
    <name type="scientific">Nematocida ausubeli (strain ATCC PRA-371 / ERTm2)</name>
    <name type="common">Nematode killer fungus</name>
    <dbReference type="NCBI Taxonomy" id="1913371"/>
    <lineage>
        <taxon>Eukaryota</taxon>
        <taxon>Fungi</taxon>
        <taxon>Fungi incertae sedis</taxon>
        <taxon>Microsporidia</taxon>
        <taxon>Nematocida</taxon>
    </lineage>
</organism>
<dbReference type="EMBL" id="AKIJ01000003">
    <property type="protein sequence ID" value="KFG26406.1"/>
    <property type="molecule type" value="Genomic_DNA"/>
</dbReference>
<evidence type="ECO:0000259" key="3">
    <source>
        <dbReference type="PROSITE" id="PS50014"/>
    </source>
</evidence>
<dbReference type="GO" id="GO:0005198">
    <property type="term" value="F:structural molecule activity"/>
    <property type="evidence" value="ECO:0007669"/>
    <property type="project" value="TreeGrafter"/>
</dbReference>
<evidence type="ECO:0000313" key="5">
    <source>
        <dbReference type="Proteomes" id="UP000054524"/>
    </source>
</evidence>
<evidence type="ECO:0000256" key="1">
    <source>
        <dbReference type="ARBA" id="ARBA00023117"/>
    </source>
</evidence>
<comment type="caution">
    <text evidence="4">The sequence shown here is derived from an EMBL/GenBank/DDBJ whole genome shotgun (WGS) entry which is preliminary data.</text>
</comment>
<dbReference type="Proteomes" id="UP000054524">
    <property type="component" value="Unassembled WGS sequence"/>
</dbReference>
<keyword evidence="1 2" id="KW-0103">Bromodomain</keyword>
<dbReference type="GO" id="GO:0000124">
    <property type="term" value="C:SAGA complex"/>
    <property type="evidence" value="ECO:0007669"/>
    <property type="project" value="InterPro"/>
</dbReference>
<keyword evidence="5" id="KW-1185">Reference proteome</keyword>
<dbReference type="InterPro" id="IPR036427">
    <property type="entry name" value="Bromodomain-like_sf"/>
</dbReference>
<name>A0A086J2N8_NEMA1</name>
<protein>
    <recommendedName>
        <fullName evidence="3">Bromo domain-containing protein</fullName>
    </recommendedName>
</protein>
<dbReference type="GO" id="GO:0006357">
    <property type="term" value="P:regulation of transcription by RNA polymerase II"/>
    <property type="evidence" value="ECO:0007669"/>
    <property type="project" value="TreeGrafter"/>
</dbReference>
<dbReference type="PROSITE" id="PS50014">
    <property type="entry name" value="BROMODOMAIN_2"/>
    <property type="match status" value="1"/>
</dbReference>
<accession>A0A086J2N8</accession>
<dbReference type="GO" id="GO:0006325">
    <property type="term" value="P:chromatin organization"/>
    <property type="evidence" value="ECO:0007669"/>
    <property type="project" value="UniProtKB-ARBA"/>
</dbReference>
<sequence length="472" mass="55115">MEYFTVEYDGYTYKKEETENKKTIGADYLTTLLNPNKSELKELERIIHRMHTKSKWKDLSDKQERMYSKMEKVLSKLKAYSPFSMPFLNKVSKREAPEYYNMIKKPMDLGKIGKKLFLQEYVDINGFTADLELIWENCFKFNNSHGNAYAMYAQKMKERSVVLLQDLFSEREVEIEEVSDIPHFMASEVIRKEMVGMRAAILQNPGEFTQKRNEKGMCEYWRMEVGAIKALQLYKNPENSGNNSQKPEITRYNPRYQNMALNDLKTTDLYLPEYIHFYNSFPVCESDLWDTSSYSELYGLNEIRHPGYKAYNNTAAQKISDKLNTQMHIEYSNGIFKNSSGIIPNLFITQKEVSHLITQFISLDLLATGFTSSEASALDVLVSYTIAQIHKISRDIKQAHHEITRNNPNITKDNQKIRNDLLKRLIDKYKIITTEVHAPQFFSEDEERTDDDSMMDMIYSNADDVDGDIEDD</sequence>
<evidence type="ECO:0000313" key="4">
    <source>
        <dbReference type="EMBL" id="KFG26406.1"/>
    </source>
</evidence>
<dbReference type="CDD" id="cd00076">
    <property type="entry name" value="HFD_SF"/>
    <property type="match status" value="1"/>
</dbReference>
<dbReference type="PROSITE" id="PS00633">
    <property type="entry name" value="BROMODOMAIN_1"/>
    <property type="match status" value="1"/>
</dbReference>
<dbReference type="PRINTS" id="PR00503">
    <property type="entry name" value="BROMODOMAIN"/>
</dbReference>
<gene>
    <name evidence="4" type="ORF">NESG_01529</name>
</gene>
<reference evidence="4 5" key="1">
    <citation type="journal article" date="2014" name="Genome Announc.">
        <title>Genome Sequence of the Microsporidian Species Nematocida sp1 Strain ERTm6 (ATCC PRA-372).</title>
        <authorList>
            <person name="Bakowski M.A."/>
            <person name="Priest M."/>
            <person name="Young S."/>
            <person name="Cuomo C.A."/>
            <person name="Troemel E.R."/>
        </authorList>
    </citation>
    <scope>NUCLEOTIDE SEQUENCE [LARGE SCALE GENOMIC DNA]</scope>
    <source>
        <strain evidence="4 5">ERTm6</strain>
    </source>
</reference>
<dbReference type="InterPro" id="IPR018359">
    <property type="entry name" value="Bromodomain_CS"/>
</dbReference>